<evidence type="ECO:0000256" key="3">
    <source>
        <dbReference type="ARBA" id="ARBA00022908"/>
    </source>
</evidence>
<name>A0ABP3XDA9_9FIRM</name>
<dbReference type="Gene3D" id="1.10.443.10">
    <property type="entry name" value="Intergrase catalytic core"/>
    <property type="match status" value="1"/>
</dbReference>
<dbReference type="PANTHER" id="PTHR30349">
    <property type="entry name" value="PHAGE INTEGRASE-RELATED"/>
    <property type="match status" value="1"/>
</dbReference>
<evidence type="ECO:0000256" key="2">
    <source>
        <dbReference type="ARBA" id="ARBA00008857"/>
    </source>
</evidence>
<keyword evidence="3" id="KW-0229">DNA integration</keyword>
<evidence type="ECO:0000256" key="5">
    <source>
        <dbReference type="ARBA" id="ARBA00023172"/>
    </source>
</evidence>
<proteinExistence type="inferred from homology"/>
<evidence type="ECO:0000256" key="4">
    <source>
        <dbReference type="ARBA" id="ARBA00023125"/>
    </source>
</evidence>
<dbReference type="Proteomes" id="UP001400965">
    <property type="component" value="Unassembled WGS sequence"/>
</dbReference>
<dbReference type="Pfam" id="PF00589">
    <property type="entry name" value="Phage_integrase"/>
    <property type="match status" value="1"/>
</dbReference>
<dbReference type="PANTHER" id="PTHR30349:SF64">
    <property type="entry name" value="PROPHAGE INTEGRASE INTD-RELATED"/>
    <property type="match status" value="1"/>
</dbReference>
<sequence>MSFAFIRKRSKNYIVYLEYKDPETKKKIQKNMGSYEKKRDASKRLTELKDNIYNNDLLLPNAMTLENFLKDFLEKYKVNISITTYNCYLRICNKYIIPMLGRYKIEDLKPIHIQNYVDDLVDILSPQTLKIHINILKLAIKKAYRLKLIRENIVEYVEIPRVKKFKNNIYNKDDMHKLLEKCIGTSLELPIFIASGLGLRISEILGLTWNNIDFNNNTVTIEKITVRNNGEVILKDPKTESSARTISAPNELMNRLKTYKKEQIEMKLQGKIKNNLNLLFFNKNENPIAQDVLSKKFNRFLKENNLKHIRFHDLRHTHVTLLINSKVPIRVISERVGHSNINTTLNIYSHVLKEMDKEASDKISEVLFNLG</sequence>
<dbReference type="InterPro" id="IPR044068">
    <property type="entry name" value="CB"/>
</dbReference>
<evidence type="ECO:0000256" key="6">
    <source>
        <dbReference type="PROSITE-ProRule" id="PRU01248"/>
    </source>
</evidence>
<keyword evidence="10" id="KW-1185">Reference proteome</keyword>
<dbReference type="PROSITE" id="PS51900">
    <property type="entry name" value="CB"/>
    <property type="match status" value="1"/>
</dbReference>
<dbReference type="InterPro" id="IPR002104">
    <property type="entry name" value="Integrase_catalytic"/>
</dbReference>
<keyword evidence="5" id="KW-0233">DNA recombination</keyword>
<dbReference type="InterPro" id="IPR004107">
    <property type="entry name" value="Integrase_SAM-like_N"/>
</dbReference>
<dbReference type="InterPro" id="IPR010998">
    <property type="entry name" value="Integrase_recombinase_N"/>
</dbReference>
<evidence type="ECO:0000259" key="8">
    <source>
        <dbReference type="PROSITE" id="PS51900"/>
    </source>
</evidence>
<dbReference type="InterPro" id="IPR050090">
    <property type="entry name" value="Tyrosine_recombinase_XerCD"/>
</dbReference>
<dbReference type="RefSeq" id="WP_346043625.1">
    <property type="nucleotide sequence ID" value="NZ_BAAACP010000005.1"/>
</dbReference>
<accession>A0ABP3XDA9</accession>
<comment type="caution">
    <text evidence="9">The sequence shown here is derived from an EMBL/GenBank/DDBJ whole genome shotgun (WGS) entry which is preliminary data.</text>
</comment>
<evidence type="ECO:0000256" key="1">
    <source>
        <dbReference type="ARBA" id="ARBA00003283"/>
    </source>
</evidence>
<gene>
    <name evidence="9" type="ORF">GCM10008917_11140</name>
</gene>
<reference evidence="10" key="1">
    <citation type="journal article" date="2019" name="Int. J. Syst. Evol. Microbiol.">
        <title>The Global Catalogue of Microorganisms (GCM) 10K type strain sequencing project: providing services to taxonomists for standard genome sequencing and annotation.</title>
        <authorList>
            <consortium name="The Broad Institute Genomics Platform"/>
            <consortium name="The Broad Institute Genome Sequencing Center for Infectious Disease"/>
            <person name="Wu L."/>
            <person name="Ma J."/>
        </authorList>
    </citation>
    <scope>NUCLEOTIDE SEQUENCE [LARGE SCALE GENOMIC DNA]</scope>
    <source>
        <strain evidence="10">JCM 6486</strain>
    </source>
</reference>
<organism evidence="9 10">
    <name type="scientific">Paraclostridium tenue</name>
    <dbReference type="NCBI Taxonomy" id="1737"/>
    <lineage>
        <taxon>Bacteria</taxon>
        <taxon>Bacillati</taxon>
        <taxon>Bacillota</taxon>
        <taxon>Clostridia</taxon>
        <taxon>Peptostreptococcales</taxon>
        <taxon>Peptostreptococcaceae</taxon>
        <taxon>Paraclostridium</taxon>
    </lineage>
</organism>
<evidence type="ECO:0000313" key="9">
    <source>
        <dbReference type="EMBL" id="GAA0863105.1"/>
    </source>
</evidence>
<keyword evidence="4 6" id="KW-0238">DNA-binding</keyword>
<dbReference type="Pfam" id="PF14659">
    <property type="entry name" value="Phage_int_SAM_3"/>
    <property type="match status" value="1"/>
</dbReference>
<dbReference type="PROSITE" id="PS51898">
    <property type="entry name" value="TYR_RECOMBINASE"/>
    <property type="match status" value="1"/>
</dbReference>
<protein>
    <submittedName>
        <fullName evidence="9">Site-specific integrase</fullName>
    </submittedName>
</protein>
<comment type="function">
    <text evidence="1">Site-specific tyrosine recombinase, which acts by catalyzing the cutting and rejoining of the recombining DNA molecules.</text>
</comment>
<dbReference type="InterPro" id="IPR011010">
    <property type="entry name" value="DNA_brk_join_enz"/>
</dbReference>
<dbReference type="EMBL" id="BAAACP010000005">
    <property type="protein sequence ID" value="GAA0863105.1"/>
    <property type="molecule type" value="Genomic_DNA"/>
</dbReference>
<evidence type="ECO:0000259" key="7">
    <source>
        <dbReference type="PROSITE" id="PS51898"/>
    </source>
</evidence>
<feature type="domain" description="Core-binding (CB)" evidence="8">
    <location>
        <begin position="63"/>
        <end position="144"/>
    </location>
</feature>
<feature type="domain" description="Tyr recombinase" evidence="7">
    <location>
        <begin position="164"/>
        <end position="361"/>
    </location>
</feature>
<evidence type="ECO:0000313" key="10">
    <source>
        <dbReference type="Proteomes" id="UP001400965"/>
    </source>
</evidence>
<dbReference type="SUPFAM" id="SSF56349">
    <property type="entry name" value="DNA breaking-rejoining enzymes"/>
    <property type="match status" value="1"/>
</dbReference>
<dbReference type="InterPro" id="IPR013762">
    <property type="entry name" value="Integrase-like_cat_sf"/>
</dbReference>
<dbReference type="CDD" id="cd01189">
    <property type="entry name" value="INT_ICEBs1_C_like"/>
    <property type="match status" value="1"/>
</dbReference>
<comment type="similarity">
    <text evidence="2">Belongs to the 'phage' integrase family.</text>
</comment>
<dbReference type="Gene3D" id="1.10.150.130">
    <property type="match status" value="1"/>
</dbReference>